<proteinExistence type="predicted"/>
<sequence>MQFDFAAPGAPAKVVLLPPMVDQPSRWGELALGIIGPEAWNSKPLGFHLRWEPVEEGQMAERGFTFPYLVSGTTPPNYDLNVTLSLSPGQGYTVFASARGLGDYGEVLAGPETPVKIESSHLEHAFNATLSRVDTEFCPPLLRAYTEYEIILKPLYVLNGTVIDTEKLGKPARMHVRTPAAAPGAPTAIVPLPTDATSTENGQLPLTVLEPVAWNSKPFGYHLRWEPAEEEEQAGLDIAIPATAASNETKKKYDLNATLTLKPGREYTVFASARGLGDDGEVHVGPETMTTVETAPLGKCEMFETRFI</sequence>
<organism evidence="1 2">
    <name type="scientific">Haemaphysalis longicornis</name>
    <name type="common">Bush tick</name>
    <dbReference type="NCBI Taxonomy" id="44386"/>
    <lineage>
        <taxon>Eukaryota</taxon>
        <taxon>Metazoa</taxon>
        <taxon>Ecdysozoa</taxon>
        <taxon>Arthropoda</taxon>
        <taxon>Chelicerata</taxon>
        <taxon>Arachnida</taxon>
        <taxon>Acari</taxon>
        <taxon>Parasitiformes</taxon>
        <taxon>Ixodida</taxon>
        <taxon>Ixodoidea</taxon>
        <taxon>Ixodidae</taxon>
        <taxon>Haemaphysalinae</taxon>
        <taxon>Haemaphysalis</taxon>
    </lineage>
</organism>
<dbReference type="SUPFAM" id="SSF49265">
    <property type="entry name" value="Fibronectin type III"/>
    <property type="match status" value="1"/>
</dbReference>
<dbReference type="VEuPathDB" id="VectorBase:HLOH_049711"/>
<evidence type="ECO:0000313" key="2">
    <source>
        <dbReference type="Proteomes" id="UP000821853"/>
    </source>
</evidence>
<evidence type="ECO:0000313" key="1">
    <source>
        <dbReference type="EMBL" id="KAH9384347.1"/>
    </source>
</evidence>
<keyword evidence="2" id="KW-1185">Reference proteome</keyword>
<dbReference type="Proteomes" id="UP000821853">
    <property type="component" value="Unassembled WGS sequence"/>
</dbReference>
<dbReference type="AlphaFoldDB" id="A0A9J6H9E0"/>
<gene>
    <name evidence="1" type="ORF">HPB48_026354</name>
</gene>
<reference evidence="1 2" key="1">
    <citation type="journal article" date="2020" name="Cell">
        <title>Large-Scale Comparative Analyses of Tick Genomes Elucidate Their Genetic Diversity and Vector Capacities.</title>
        <authorList>
            <consortium name="Tick Genome and Microbiome Consortium (TIGMIC)"/>
            <person name="Jia N."/>
            <person name="Wang J."/>
            <person name="Shi W."/>
            <person name="Du L."/>
            <person name="Sun Y."/>
            <person name="Zhan W."/>
            <person name="Jiang J.F."/>
            <person name="Wang Q."/>
            <person name="Zhang B."/>
            <person name="Ji P."/>
            <person name="Bell-Sakyi L."/>
            <person name="Cui X.M."/>
            <person name="Yuan T.T."/>
            <person name="Jiang B.G."/>
            <person name="Yang W.F."/>
            <person name="Lam T.T."/>
            <person name="Chang Q.C."/>
            <person name="Ding S.J."/>
            <person name="Wang X.J."/>
            <person name="Zhu J.G."/>
            <person name="Ruan X.D."/>
            <person name="Zhao L."/>
            <person name="Wei J.T."/>
            <person name="Ye R.Z."/>
            <person name="Que T.C."/>
            <person name="Du C.H."/>
            <person name="Zhou Y.H."/>
            <person name="Cheng J.X."/>
            <person name="Dai P.F."/>
            <person name="Guo W.B."/>
            <person name="Han X.H."/>
            <person name="Huang E.J."/>
            <person name="Li L.F."/>
            <person name="Wei W."/>
            <person name="Gao Y.C."/>
            <person name="Liu J.Z."/>
            <person name="Shao H.Z."/>
            <person name="Wang X."/>
            <person name="Wang C.C."/>
            <person name="Yang T.C."/>
            <person name="Huo Q.B."/>
            <person name="Li W."/>
            <person name="Chen H.Y."/>
            <person name="Chen S.E."/>
            <person name="Zhou L.G."/>
            <person name="Ni X.B."/>
            <person name="Tian J.H."/>
            <person name="Sheng Y."/>
            <person name="Liu T."/>
            <person name="Pan Y.S."/>
            <person name="Xia L.Y."/>
            <person name="Li J."/>
            <person name="Zhao F."/>
            <person name="Cao W.C."/>
        </authorList>
    </citation>
    <scope>NUCLEOTIDE SEQUENCE [LARGE SCALE GENOMIC DNA]</scope>
    <source>
        <strain evidence="1">HaeL-2018</strain>
    </source>
</reference>
<dbReference type="InterPro" id="IPR036116">
    <property type="entry name" value="FN3_sf"/>
</dbReference>
<name>A0A9J6H9E0_HAELO</name>
<accession>A0A9J6H9E0</accession>
<protein>
    <submittedName>
        <fullName evidence="1">Uncharacterized protein</fullName>
    </submittedName>
</protein>
<dbReference type="EMBL" id="JABSTR010002187">
    <property type="protein sequence ID" value="KAH9384347.1"/>
    <property type="molecule type" value="Genomic_DNA"/>
</dbReference>
<dbReference type="OrthoDB" id="6492785at2759"/>
<comment type="caution">
    <text evidence="1">The sequence shown here is derived from an EMBL/GenBank/DDBJ whole genome shotgun (WGS) entry which is preliminary data.</text>
</comment>